<dbReference type="Proteomes" id="UP000182124">
    <property type="component" value="Unassembled WGS sequence"/>
</dbReference>
<protein>
    <submittedName>
        <fullName evidence="2">Uncharacterized protein</fullName>
    </submittedName>
</protein>
<evidence type="ECO:0000256" key="1">
    <source>
        <dbReference type="SAM" id="SignalP"/>
    </source>
</evidence>
<keyword evidence="1" id="KW-0732">Signal</keyword>
<sequence length="262" mass="30829">MKLFLFALLLLYAGSLNAQHHNSENRLYQDYAFTDDSLVMSGGVNPKEFSLLNLKKEFHYDYYRHIFTRVSSGDYSKTKHWSVPIKIYLDSKIPKDVQDDFIQFVTFLPKIEKLTISFVRNKKESNFYIYPVTEKLDDFELDFYKGITFSLLTDESNKFYGGRILFNPNQLKDNTVLKTKLRQFFFASLGNFCIRNELGTDSLLSENYQWSRTISNYDYTILRFHYGLYNKNAIGYPELKKLLQKIQSTTFTNTSGKFTLTL</sequence>
<name>A0A1G4VK57_9FLAO</name>
<gene>
    <name evidence="2" type="ORF">SAMN02927925_01268</name>
</gene>
<evidence type="ECO:0000313" key="2">
    <source>
        <dbReference type="EMBL" id="SCX07989.1"/>
    </source>
</evidence>
<accession>A0A1G4VK57</accession>
<reference evidence="2 3" key="1">
    <citation type="submission" date="2016-10" db="EMBL/GenBank/DDBJ databases">
        <authorList>
            <person name="de Groot N.N."/>
        </authorList>
    </citation>
    <scope>NUCLEOTIDE SEQUENCE [LARGE SCALE GENOMIC DNA]</scope>
    <source>
        <strain evidence="2 3">CGMCC 1.3801</strain>
    </source>
</reference>
<dbReference type="STRING" id="329186.SAMN02927925_01268"/>
<proteinExistence type="predicted"/>
<dbReference type="RefSeq" id="WP_023576841.1">
    <property type="nucleotide sequence ID" value="NZ_CBCSBQ010000009.1"/>
</dbReference>
<dbReference type="AlphaFoldDB" id="A0A1G4VK57"/>
<feature type="chain" id="PRO_5010380633" evidence="1">
    <location>
        <begin position="19"/>
        <end position="262"/>
    </location>
</feature>
<organism evidence="2 3">
    <name type="scientific">Flavobacterium saliperosum</name>
    <dbReference type="NCBI Taxonomy" id="329186"/>
    <lineage>
        <taxon>Bacteria</taxon>
        <taxon>Pseudomonadati</taxon>
        <taxon>Bacteroidota</taxon>
        <taxon>Flavobacteriia</taxon>
        <taxon>Flavobacteriales</taxon>
        <taxon>Flavobacteriaceae</taxon>
        <taxon>Flavobacterium</taxon>
    </lineage>
</organism>
<dbReference type="EMBL" id="FMTY01000002">
    <property type="protein sequence ID" value="SCX07989.1"/>
    <property type="molecule type" value="Genomic_DNA"/>
</dbReference>
<feature type="signal peptide" evidence="1">
    <location>
        <begin position="1"/>
        <end position="18"/>
    </location>
</feature>
<evidence type="ECO:0000313" key="3">
    <source>
        <dbReference type="Proteomes" id="UP000182124"/>
    </source>
</evidence>